<dbReference type="EMBL" id="JASPKZ010002720">
    <property type="protein sequence ID" value="KAJ9594783.1"/>
    <property type="molecule type" value="Genomic_DNA"/>
</dbReference>
<reference evidence="1" key="2">
    <citation type="submission" date="2023-05" db="EMBL/GenBank/DDBJ databases">
        <authorList>
            <person name="Fouks B."/>
        </authorList>
    </citation>
    <scope>NUCLEOTIDE SEQUENCE</scope>
    <source>
        <strain evidence="1">Stay&amp;Tobe</strain>
        <tissue evidence="1">Testes</tissue>
    </source>
</reference>
<organism evidence="1 2">
    <name type="scientific">Diploptera punctata</name>
    <name type="common">Pacific beetle cockroach</name>
    <dbReference type="NCBI Taxonomy" id="6984"/>
    <lineage>
        <taxon>Eukaryota</taxon>
        <taxon>Metazoa</taxon>
        <taxon>Ecdysozoa</taxon>
        <taxon>Arthropoda</taxon>
        <taxon>Hexapoda</taxon>
        <taxon>Insecta</taxon>
        <taxon>Pterygota</taxon>
        <taxon>Neoptera</taxon>
        <taxon>Polyneoptera</taxon>
        <taxon>Dictyoptera</taxon>
        <taxon>Blattodea</taxon>
        <taxon>Blaberoidea</taxon>
        <taxon>Blaberidae</taxon>
        <taxon>Diplopterinae</taxon>
        <taxon>Diploptera</taxon>
    </lineage>
</organism>
<feature type="non-terminal residue" evidence="1">
    <location>
        <position position="1"/>
    </location>
</feature>
<gene>
    <name evidence="1" type="ORF">L9F63_013915</name>
</gene>
<proteinExistence type="predicted"/>
<evidence type="ECO:0000313" key="1">
    <source>
        <dbReference type="EMBL" id="KAJ9594783.1"/>
    </source>
</evidence>
<protein>
    <submittedName>
        <fullName evidence="1">Uncharacterized protein</fullName>
    </submittedName>
</protein>
<reference evidence="1" key="1">
    <citation type="journal article" date="2023" name="IScience">
        <title>Live-bearing cockroach genome reveals convergent evolutionary mechanisms linked to viviparity in insects and beyond.</title>
        <authorList>
            <person name="Fouks B."/>
            <person name="Harrison M.C."/>
            <person name="Mikhailova A.A."/>
            <person name="Marchal E."/>
            <person name="English S."/>
            <person name="Carruthers M."/>
            <person name="Jennings E.C."/>
            <person name="Chiamaka E.L."/>
            <person name="Frigard R.A."/>
            <person name="Pippel M."/>
            <person name="Attardo G.M."/>
            <person name="Benoit J.B."/>
            <person name="Bornberg-Bauer E."/>
            <person name="Tobe S.S."/>
        </authorList>
    </citation>
    <scope>NUCLEOTIDE SEQUENCE</scope>
    <source>
        <strain evidence="1">Stay&amp;Tobe</strain>
    </source>
</reference>
<keyword evidence="2" id="KW-1185">Reference proteome</keyword>
<accession>A0AAD8A997</accession>
<dbReference type="Proteomes" id="UP001233999">
    <property type="component" value="Unassembled WGS sequence"/>
</dbReference>
<name>A0AAD8A997_DIPPU</name>
<evidence type="ECO:0000313" key="2">
    <source>
        <dbReference type="Proteomes" id="UP001233999"/>
    </source>
</evidence>
<sequence length="58" mass="6646">DLAIKWNSMTVSNQMLKRMGEKNSFSVQSGISGAVIKLGYTSRTLNQWVRLRDLDRFP</sequence>
<comment type="caution">
    <text evidence="1">The sequence shown here is derived from an EMBL/GenBank/DDBJ whole genome shotgun (WGS) entry which is preliminary data.</text>
</comment>
<feature type="non-terminal residue" evidence="1">
    <location>
        <position position="58"/>
    </location>
</feature>
<dbReference type="AlphaFoldDB" id="A0AAD8A997"/>